<accession>W7X4R9</accession>
<dbReference type="AlphaFoldDB" id="W7X4R9"/>
<keyword evidence="2" id="KW-0812">Transmembrane</keyword>
<protein>
    <submittedName>
        <fullName evidence="4">REJ domain protein</fullName>
    </submittedName>
</protein>
<evidence type="ECO:0000313" key="5">
    <source>
        <dbReference type="Proteomes" id="UP000009168"/>
    </source>
</evidence>
<gene>
    <name evidence="4" type="ORF">TTHERM_000129539</name>
</gene>
<dbReference type="OrthoDB" id="444119at2759"/>
<keyword evidence="2" id="KW-1133">Transmembrane helix</keyword>
<evidence type="ECO:0000256" key="2">
    <source>
        <dbReference type="SAM" id="Phobius"/>
    </source>
</evidence>
<dbReference type="PANTHER" id="PTHR15332:SF175">
    <property type="entry name" value="PROPROTEIN CONVERTASE SUBTILISIN_KEXIN TYPE 5-LIKE"/>
    <property type="match status" value="1"/>
</dbReference>
<dbReference type="GeneID" id="24437418"/>
<proteinExistence type="predicted"/>
<feature type="region of interest" description="Disordered" evidence="1">
    <location>
        <begin position="773"/>
        <end position="822"/>
    </location>
</feature>
<evidence type="ECO:0000256" key="1">
    <source>
        <dbReference type="SAM" id="MobiDB-lite"/>
    </source>
</evidence>
<evidence type="ECO:0000259" key="3">
    <source>
        <dbReference type="Pfam" id="PF02010"/>
    </source>
</evidence>
<sequence>MILNLTSDNRISSIKNISIDVLISNLQLSIAGGSNFIVSYQKQFDLVSEFRDYEIQDQTSLIGVTFNWQCKSLSSDDHICYDYNHQKVQLKQGISSISFPERNFQPYSIIVLTIDGQKEKRSASFSATCIFTEVDIPPLTVLSPSQQQNQKINLNQELDFIIKYDSNVSSDILSYAGALLYKNKIVGAIKFDYFQVKFRIWNYFQNIDPSVTTVQVRFSVYNPSYVMPSLATISLLINTPPKNCILSITPNQGVALKTIFSIQFSNCVDEDSPLTYQFFYYNNQVDYEQELDSPWNISRRLIKDQTTSYVMNTTLPQGNLVIMSQVMDSQLGVTNSTLTVQVSEQNETEDNYYQLVDQLIKQAQQNSQSYNDQVVSLSIIGEDLSKSKQFQTSQKINDMKAQLISNLQEKSFQLPQFSLLSTYANKVIAQLQQTLTDSKENQKSSIYNQLLKIIKNTQSSIQNNNSSSLQQNNDYQIQNLIDSFKILNSTVNQRSSMIDFEHYNNISFQIGNILSNSTLPNQGSLILEGNLSSILSDTITQKNIYRYALPFNDSDSQNSTNQFNIVRNTYSINIYENTPNFQEYVKQYENISQNFQYSKNKVIATTINSTGSKSLINNSRVAFQFNNAISSTKYNMTCLQQKDVKWSKKDCSILKSDDNNFLCLCKSQSPTTIIEDIDDMFLQNKNLDTVLGEQGILNILKFKQFYLYASFWVLSTFTALEIFLLILGRYLDRKTRNRMVSYVFPEIEINKQNDQELQEQAHIQSFPKIQLEKEDQKPKVSPPTPPQTNQRIPNLILQKNESSKSSQEVQSTQQSQITQQVPYARRKRQKFQIFQAQEKLQLNSINTLSQNREEGNQLQVYKQPSTLDSEENRLRSIQITSQNIINGIQVSHLKEKQQMAFEKASFFKRMAIFHQFLGIFFLYDEKISRPTRFTLFYIKNIHTLSISLLFSQYKHIIQLVIIALINKACLEN</sequence>
<evidence type="ECO:0000313" key="4">
    <source>
        <dbReference type="EMBL" id="EWS74310.1"/>
    </source>
</evidence>
<dbReference type="Pfam" id="PF02010">
    <property type="entry name" value="REJ"/>
    <property type="match status" value="1"/>
</dbReference>
<reference evidence="5" key="1">
    <citation type="journal article" date="2006" name="PLoS Biol.">
        <title>Macronuclear genome sequence of the ciliate Tetrahymena thermophila, a model eukaryote.</title>
        <authorList>
            <person name="Eisen J.A."/>
            <person name="Coyne R.S."/>
            <person name="Wu M."/>
            <person name="Wu D."/>
            <person name="Thiagarajan M."/>
            <person name="Wortman J.R."/>
            <person name="Badger J.H."/>
            <person name="Ren Q."/>
            <person name="Amedeo P."/>
            <person name="Jones K.M."/>
            <person name="Tallon L.J."/>
            <person name="Delcher A.L."/>
            <person name="Salzberg S.L."/>
            <person name="Silva J.C."/>
            <person name="Haas B.J."/>
            <person name="Majoros W.H."/>
            <person name="Farzad M."/>
            <person name="Carlton J.M."/>
            <person name="Smith R.K. Jr."/>
            <person name="Garg J."/>
            <person name="Pearlman R.E."/>
            <person name="Karrer K.M."/>
            <person name="Sun L."/>
            <person name="Manning G."/>
            <person name="Elde N.C."/>
            <person name="Turkewitz A.P."/>
            <person name="Asai D.J."/>
            <person name="Wilkes D.E."/>
            <person name="Wang Y."/>
            <person name="Cai H."/>
            <person name="Collins K."/>
            <person name="Stewart B.A."/>
            <person name="Lee S.R."/>
            <person name="Wilamowska K."/>
            <person name="Weinberg Z."/>
            <person name="Ruzzo W.L."/>
            <person name="Wloga D."/>
            <person name="Gaertig J."/>
            <person name="Frankel J."/>
            <person name="Tsao C.-C."/>
            <person name="Gorovsky M.A."/>
            <person name="Keeling P.J."/>
            <person name="Waller R.F."/>
            <person name="Patron N.J."/>
            <person name="Cherry J.M."/>
            <person name="Stover N.A."/>
            <person name="Krieger C.J."/>
            <person name="del Toro C."/>
            <person name="Ryder H.F."/>
            <person name="Williamson S.C."/>
            <person name="Barbeau R.A."/>
            <person name="Hamilton E.P."/>
            <person name="Orias E."/>
        </authorList>
    </citation>
    <scope>NUCLEOTIDE SEQUENCE [LARGE SCALE GENOMIC DNA]</scope>
    <source>
        <strain evidence="5">SB210</strain>
    </source>
</reference>
<dbReference type="RefSeq" id="XP_012653131.1">
    <property type="nucleotide sequence ID" value="XM_012797677.1"/>
</dbReference>
<dbReference type="Proteomes" id="UP000009168">
    <property type="component" value="Unassembled WGS sequence"/>
</dbReference>
<keyword evidence="2" id="KW-0472">Membrane</keyword>
<dbReference type="InParanoid" id="W7X4R9"/>
<feature type="compositionally biased region" description="Low complexity" evidence="1">
    <location>
        <begin position="798"/>
        <end position="821"/>
    </location>
</feature>
<feature type="domain" description="PKD/REJ-like" evidence="3">
    <location>
        <begin position="3"/>
        <end position="368"/>
    </location>
</feature>
<feature type="transmembrane region" description="Helical" evidence="2">
    <location>
        <begin position="705"/>
        <end position="728"/>
    </location>
</feature>
<organism evidence="4 5">
    <name type="scientific">Tetrahymena thermophila (strain SB210)</name>
    <dbReference type="NCBI Taxonomy" id="312017"/>
    <lineage>
        <taxon>Eukaryota</taxon>
        <taxon>Sar</taxon>
        <taxon>Alveolata</taxon>
        <taxon>Ciliophora</taxon>
        <taxon>Intramacronucleata</taxon>
        <taxon>Oligohymenophorea</taxon>
        <taxon>Hymenostomatida</taxon>
        <taxon>Tetrahymenina</taxon>
        <taxon>Tetrahymenidae</taxon>
        <taxon>Tetrahymena</taxon>
    </lineage>
</organism>
<dbReference type="PANTHER" id="PTHR15332">
    <property type="entry name" value="PROPROTEIN CONVERTASE SUBTILISIN_KEXIN TYPE 5-LIKE"/>
    <property type="match status" value="1"/>
</dbReference>
<dbReference type="InterPro" id="IPR002859">
    <property type="entry name" value="PKD/REJ-like"/>
</dbReference>
<keyword evidence="5" id="KW-1185">Reference proteome</keyword>
<dbReference type="KEGG" id="tet:TTHERM_000129539"/>
<name>W7X4R9_TETTS</name>
<dbReference type="EMBL" id="GG662699">
    <property type="protein sequence ID" value="EWS74310.1"/>
    <property type="molecule type" value="Genomic_DNA"/>
</dbReference>